<organism evidence="6 7">
    <name type="scientific">Daphnia magna</name>
    <dbReference type="NCBI Taxonomy" id="35525"/>
    <lineage>
        <taxon>Eukaryota</taxon>
        <taxon>Metazoa</taxon>
        <taxon>Ecdysozoa</taxon>
        <taxon>Arthropoda</taxon>
        <taxon>Crustacea</taxon>
        <taxon>Branchiopoda</taxon>
        <taxon>Diplostraca</taxon>
        <taxon>Cladocera</taxon>
        <taxon>Anomopoda</taxon>
        <taxon>Daphniidae</taxon>
        <taxon>Daphnia</taxon>
    </lineage>
</organism>
<dbReference type="Gene3D" id="3.40.50.2000">
    <property type="entry name" value="Glycogen Phosphorylase B"/>
    <property type="match status" value="2"/>
</dbReference>
<comment type="subcellular location">
    <subcellularLocation>
        <location evidence="5">Membrane</location>
        <topology evidence="5">Single-pass membrane protein</topology>
    </subcellularLocation>
</comment>
<dbReference type="CDD" id="cd03784">
    <property type="entry name" value="GT1_Gtf-like"/>
    <property type="match status" value="1"/>
</dbReference>
<evidence type="ECO:0000256" key="5">
    <source>
        <dbReference type="RuleBase" id="RU362059"/>
    </source>
</evidence>
<evidence type="ECO:0000313" key="7">
    <source>
        <dbReference type="Proteomes" id="UP000076858"/>
    </source>
</evidence>
<dbReference type="OrthoDB" id="5835829at2759"/>
<comment type="caution">
    <text evidence="6">The sequence shown here is derived from an EMBL/GenBank/DDBJ whole genome shotgun (WGS) entry which is preliminary data.</text>
</comment>
<dbReference type="EC" id="2.4.1.17" evidence="5"/>
<dbReference type="Proteomes" id="UP000076858">
    <property type="component" value="Unassembled WGS sequence"/>
</dbReference>
<name>A0A162PZ06_9CRUS</name>
<dbReference type="InterPro" id="IPR035595">
    <property type="entry name" value="UDP_glycos_trans_CS"/>
</dbReference>
<evidence type="ECO:0000256" key="2">
    <source>
        <dbReference type="ARBA" id="ARBA00022676"/>
    </source>
</evidence>
<dbReference type="GO" id="GO:0016020">
    <property type="term" value="C:membrane"/>
    <property type="evidence" value="ECO:0007669"/>
    <property type="project" value="UniProtKB-SubCell"/>
</dbReference>
<dbReference type="PANTHER" id="PTHR48043:SF145">
    <property type="entry name" value="FI06409P-RELATED"/>
    <property type="match status" value="1"/>
</dbReference>
<dbReference type="SUPFAM" id="SSF53756">
    <property type="entry name" value="UDP-Glycosyltransferase/glycogen phosphorylase"/>
    <property type="match status" value="1"/>
</dbReference>
<feature type="chain" id="PRO_5007747920" description="UDP-glucuronosyltransferase" evidence="5">
    <location>
        <begin position="20"/>
        <end position="513"/>
    </location>
</feature>
<keyword evidence="7" id="KW-1185">Reference proteome</keyword>
<dbReference type="EMBL" id="LRGB01000389">
    <property type="protein sequence ID" value="KZS19264.1"/>
    <property type="molecule type" value="Genomic_DNA"/>
</dbReference>
<evidence type="ECO:0000256" key="3">
    <source>
        <dbReference type="ARBA" id="ARBA00022679"/>
    </source>
</evidence>
<dbReference type="InterPro" id="IPR050271">
    <property type="entry name" value="UDP-glycosyltransferase"/>
</dbReference>
<dbReference type="STRING" id="35525.A0A162PZ06"/>
<keyword evidence="5" id="KW-0472">Membrane</keyword>
<dbReference type="GO" id="GO:0015020">
    <property type="term" value="F:glucuronosyltransferase activity"/>
    <property type="evidence" value="ECO:0007669"/>
    <property type="project" value="UniProtKB-EC"/>
</dbReference>
<feature type="transmembrane region" description="Helical" evidence="5">
    <location>
        <begin position="478"/>
        <end position="501"/>
    </location>
</feature>
<accession>A0A162PZ06</accession>
<dbReference type="Pfam" id="PF00201">
    <property type="entry name" value="UDPGT"/>
    <property type="match status" value="1"/>
</dbReference>
<comment type="similarity">
    <text evidence="1 4">Belongs to the UDP-glycosyltransferase family.</text>
</comment>
<feature type="signal peptide" evidence="5">
    <location>
        <begin position="1"/>
        <end position="19"/>
    </location>
</feature>
<gene>
    <name evidence="6" type="ORF">APZ42_014133</name>
</gene>
<evidence type="ECO:0000313" key="6">
    <source>
        <dbReference type="EMBL" id="KZS19264.1"/>
    </source>
</evidence>
<evidence type="ECO:0000256" key="1">
    <source>
        <dbReference type="ARBA" id="ARBA00009995"/>
    </source>
</evidence>
<reference evidence="6 7" key="1">
    <citation type="submission" date="2016-03" db="EMBL/GenBank/DDBJ databases">
        <title>EvidentialGene: Evidence-directed Construction of Genes on Genomes.</title>
        <authorList>
            <person name="Gilbert D.G."/>
            <person name="Choi J.-H."/>
            <person name="Mockaitis K."/>
            <person name="Colbourne J."/>
            <person name="Pfrender M."/>
        </authorList>
    </citation>
    <scope>NUCLEOTIDE SEQUENCE [LARGE SCALE GENOMIC DNA]</scope>
    <source>
        <strain evidence="6 7">Xinb3</strain>
        <tissue evidence="6">Complete organism</tissue>
    </source>
</reference>
<dbReference type="PROSITE" id="PS00375">
    <property type="entry name" value="UDPGT"/>
    <property type="match status" value="1"/>
</dbReference>
<dbReference type="AlphaFoldDB" id="A0A162PZ06"/>
<keyword evidence="3 4" id="KW-0808">Transferase</keyword>
<proteinExistence type="inferred from homology"/>
<dbReference type="FunFam" id="3.40.50.2000:FF:000050">
    <property type="entry name" value="UDP-glucuronosyltransferase"/>
    <property type="match status" value="1"/>
</dbReference>
<evidence type="ECO:0000256" key="4">
    <source>
        <dbReference type="RuleBase" id="RU003718"/>
    </source>
</evidence>
<keyword evidence="5" id="KW-1133">Transmembrane helix</keyword>
<comment type="catalytic activity">
    <reaction evidence="5">
        <text>glucuronate acceptor + UDP-alpha-D-glucuronate = acceptor beta-D-glucuronoside + UDP + H(+)</text>
        <dbReference type="Rhea" id="RHEA:21032"/>
        <dbReference type="ChEBI" id="CHEBI:15378"/>
        <dbReference type="ChEBI" id="CHEBI:58052"/>
        <dbReference type="ChEBI" id="CHEBI:58223"/>
        <dbReference type="ChEBI" id="CHEBI:132367"/>
        <dbReference type="ChEBI" id="CHEBI:132368"/>
        <dbReference type="EC" id="2.4.1.17"/>
    </reaction>
</comment>
<protein>
    <recommendedName>
        <fullName evidence="5">UDP-glucuronosyltransferase</fullName>
        <ecNumber evidence="5">2.4.1.17</ecNumber>
    </recommendedName>
</protein>
<sequence>MKWLLAYVLLNHWFVFSQTERILVLAPVCSKSHKISFMPIVEALAEKGHQVTVVTPFSPENQKPNVKEIVLKKNALMEIDTDWFEIQKQNILKVFTWTITVFRTTMKDGYDILMSNEEFQEVLRSRDVDLVIVDAILNDFVLPIIDHINVPFIFYCPASGVPWVMDMLNVPQEYASVPVGMGDYGSQMTFMQRMGNFLSTELFFLVRKAFWLNMLKDVTNKDFPNSRSISEIERDSQLCIINSHPATAWARPLPQNVIPIPALHTRPPKPLPQALRTLADEADQGFIVFTLGSAIPVSSMPEKMVKIFIQVFSRIPQQIFWKWERSSVLMEKLPANVKILEWLPQQDLLGHHNARLFISHGGLIGIQETVYHGVPLLGLPFGNDQRGNLAKASEEGYGLKLGWDDLTEELLYDTIQSLLHNASYKENATRLSKIMQHQLMPGREIGVYWVEHVLRHGGKHLHSVSKNLPFYQHHLLDVWLFLIFTSMTTFFGIFKLTTCLARKTVKFRKEKTQ</sequence>
<dbReference type="PANTHER" id="PTHR48043">
    <property type="entry name" value="EG:EG0003.4 PROTEIN-RELATED"/>
    <property type="match status" value="1"/>
</dbReference>
<keyword evidence="5" id="KW-0812">Transmembrane</keyword>
<keyword evidence="5" id="KW-0732">Signal</keyword>
<keyword evidence="2 4" id="KW-0328">Glycosyltransferase</keyword>
<dbReference type="InterPro" id="IPR002213">
    <property type="entry name" value="UDP_glucos_trans"/>
</dbReference>